<name>A0A0C9YR56_9AGAM</name>
<gene>
    <name evidence="2" type="ORF">PISMIDRAFT_49458</name>
</gene>
<sequence length="76" mass="8636">DDIEALAYILIYFSCSSLLWLGHPCLDSNAIVSMKKDVLQCDDIPQPLLTMLSHSQSLLFMQKPDYPYLQTLMEGI</sequence>
<keyword evidence="1" id="KW-0812">Transmembrane</keyword>
<dbReference type="Proteomes" id="UP000054018">
    <property type="component" value="Unassembled WGS sequence"/>
</dbReference>
<feature type="non-terminal residue" evidence="2">
    <location>
        <position position="1"/>
    </location>
</feature>
<accession>A0A0C9YR56</accession>
<dbReference type="HOGENOM" id="CLU_019279_2_4_1"/>
<dbReference type="Gene3D" id="1.10.510.10">
    <property type="entry name" value="Transferase(Phosphotransferase) domain 1"/>
    <property type="match status" value="1"/>
</dbReference>
<feature type="transmembrane region" description="Helical" evidence="1">
    <location>
        <begin position="6"/>
        <end position="26"/>
    </location>
</feature>
<dbReference type="EMBL" id="KN833861">
    <property type="protein sequence ID" value="KIK16334.1"/>
    <property type="molecule type" value="Genomic_DNA"/>
</dbReference>
<evidence type="ECO:0000313" key="3">
    <source>
        <dbReference type="Proteomes" id="UP000054018"/>
    </source>
</evidence>
<reference evidence="2 3" key="1">
    <citation type="submission" date="2014-04" db="EMBL/GenBank/DDBJ databases">
        <authorList>
            <consortium name="DOE Joint Genome Institute"/>
            <person name="Kuo A."/>
            <person name="Kohler A."/>
            <person name="Costa M.D."/>
            <person name="Nagy L.G."/>
            <person name="Floudas D."/>
            <person name="Copeland A."/>
            <person name="Barry K.W."/>
            <person name="Cichocki N."/>
            <person name="Veneault-Fourrey C."/>
            <person name="LaButti K."/>
            <person name="Lindquist E.A."/>
            <person name="Lipzen A."/>
            <person name="Lundell T."/>
            <person name="Morin E."/>
            <person name="Murat C."/>
            <person name="Sun H."/>
            <person name="Tunlid A."/>
            <person name="Henrissat B."/>
            <person name="Grigoriev I.V."/>
            <person name="Hibbett D.S."/>
            <person name="Martin F."/>
            <person name="Nordberg H.P."/>
            <person name="Cantor M.N."/>
            <person name="Hua S.X."/>
        </authorList>
    </citation>
    <scope>NUCLEOTIDE SEQUENCE [LARGE SCALE GENOMIC DNA]</scope>
    <source>
        <strain evidence="2 3">441</strain>
    </source>
</reference>
<reference evidence="3" key="2">
    <citation type="submission" date="2015-01" db="EMBL/GenBank/DDBJ databases">
        <title>Evolutionary Origins and Diversification of the Mycorrhizal Mutualists.</title>
        <authorList>
            <consortium name="DOE Joint Genome Institute"/>
            <consortium name="Mycorrhizal Genomics Consortium"/>
            <person name="Kohler A."/>
            <person name="Kuo A."/>
            <person name="Nagy L.G."/>
            <person name="Floudas D."/>
            <person name="Copeland A."/>
            <person name="Barry K.W."/>
            <person name="Cichocki N."/>
            <person name="Veneault-Fourrey C."/>
            <person name="LaButti K."/>
            <person name="Lindquist E.A."/>
            <person name="Lipzen A."/>
            <person name="Lundell T."/>
            <person name="Morin E."/>
            <person name="Murat C."/>
            <person name="Riley R."/>
            <person name="Ohm R."/>
            <person name="Sun H."/>
            <person name="Tunlid A."/>
            <person name="Henrissat B."/>
            <person name="Grigoriev I.V."/>
            <person name="Hibbett D.S."/>
            <person name="Martin F."/>
        </authorList>
    </citation>
    <scope>NUCLEOTIDE SEQUENCE [LARGE SCALE GENOMIC DNA]</scope>
    <source>
        <strain evidence="3">441</strain>
    </source>
</reference>
<evidence type="ECO:0000256" key="1">
    <source>
        <dbReference type="SAM" id="Phobius"/>
    </source>
</evidence>
<evidence type="ECO:0000313" key="2">
    <source>
        <dbReference type="EMBL" id="KIK16334.1"/>
    </source>
</evidence>
<keyword evidence="1" id="KW-0472">Membrane</keyword>
<dbReference type="AlphaFoldDB" id="A0A0C9YR56"/>
<protein>
    <submittedName>
        <fullName evidence="2">Uncharacterized protein</fullName>
    </submittedName>
</protein>
<feature type="non-terminal residue" evidence="2">
    <location>
        <position position="76"/>
    </location>
</feature>
<keyword evidence="1" id="KW-1133">Transmembrane helix</keyword>
<organism evidence="2 3">
    <name type="scientific">Pisolithus microcarpus 441</name>
    <dbReference type="NCBI Taxonomy" id="765257"/>
    <lineage>
        <taxon>Eukaryota</taxon>
        <taxon>Fungi</taxon>
        <taxon>Dikarya</taxon>
        <taxon>Basidiomycota</taxon>
        <taxon>Agaricomycotina</taxon>
        <taxon>Agaricomycetes</taxon>
        <taxon>Agaricomycetidae</taxon>
        <taxon>Boletales</taxon>
        <taxon>Sclerodermatineae</taxon>
        <taxon>Pisolithaceae</taxon>
        <taxon>Pisolithus</taxon>
    </lineage>
</organism>
<proteinExistence type="predicted"/>
<keyword evidence="3" id="KW-1185">Reference proteome</keyword>
<dbReference type="STRING" id="765257.A0A0C9YR56"/>